<dbReference type="PANTHER" id="PTHR30629">
    <property type="entry name" value="PROPHAGE INTEGRASE"/>
    <property type="match status" value="1"/>
</dbReference>
<organism evidence="6 7">
    <name type="scientific">Agarivorans gilvus</name>
    <dbReference type="NCBI Taxonomy" id="680279"/>
    <lineage>
        <taxon>Bacteria</taxon>
        <taxon>Pseudomonadati</taxon>
        <taxon>Pseudomonadota</taxon>
        <taxon>Gammaproteobacteria</taxon>
        <taxon>Alteromonadales</taxon>
        <taxon>Alteromonadaceae</taxon>
        <taxon>Agarivorans</taxon>
    </lineage>
</organism>
<evidence type="ECO:0000256" key="4">
    <source>
        <dbReference type="ARBA" id="ARBA00023172"/>
    </source>
</evidence>
<keyword evidence="3" id="KW-0238">DNA-binding</keyword>
<reference evidence="7" key="1">
    <citation type="journal article" date="2019" name="Int. J. Syst. Evol. Microbiol.">
        <title>The Global Catalogue of Microorganisms (GCM) 10K type strain sequencing project: providing services to taxonomists for standard genome sequencing and annotation.</title>
        <authorList>
            <consortium name="The Broad Institute Genomics Platform"/>
            <consortium name="The Broad Institute Genome Sequencing Center for Infectious Disease"/>
            <person name="Wu L."/>
            <person name="Ma J."/>
        </authorList>
    </citation>
    <scope>NUCLEOTIDE SEQUENCE [LARGE SCALE GENOMIC DNA]</scope>
    <source>
        <strain evidence="7">CGMCC 1.10131</strain>
    </source>
</reference>
<comment type="caution">
    <text evidence="6">The sequence shown here is derived from an EMBL/GenBank/DDBJ whole genome shotgun (WGS) entry which is preliminary data.</text>
</comment>
<keyword evidence="2" id="KW-0229">DNA integration</keyword>
<keyword evidence="7" id="KW-1185">Reference proteome</keyword>
<dbReference type="CDD" id="cd00801">
    <property type="entry name" value="INT_P4_C"/>
    <property type="match status" value="1"/>
</dbReference>
<dbReference type="InterPro" id="IPR002104">
    <property type="entry name" value="Integrase_catalytic"/>
</dbReference>
<evidence type="ECO:0000256" key="3">
    <source>
        <dbReference type="ARBA" id="ARBA00023125"/>
    </source>
</evidence>
<feature type="domain" description="Tyr recombinase" evidence="5">
    <location>
        <begin position="108"/>
        <end position="283"/>
    </location>
</feature>
<evidence type="ECO:0000256" key="1">
    <source>
        <dbReference type="ARBA" id="ARBA00008857"/>
    </source>
</evidence>
<dbReference type="Pfam" id="PF00589">
    <property type="entry name" value="Phage_integrase"/>
    <property type="match status" value="1"/>
</dbReference>
<comment type="similarity">
    <text evidence="1">Belongs to the 'phage' integrase family.</text>
</comment>
<dbReference type="PROSITE" id="PS51898">
    <property type="entry name" value="TYR_RECOMBINASE"/>
    <property type="match status" value="1"/>
</dbReference>
<dbReference type="InterPro" id="IPR013762">
    <property type="entry name" value="Integrase-like_cat_sf"/>
</dbReference>
<dbReference type="EMBL" id="BMDY01000049">
    <property type="protein sequence ID" value="GGB21926.1"/>
    <property type="molecule type" value="Genomic_DNA"/>
</dbReference>
<gene>
    <name evidence="6" type="ORF">GCM10007414_39160</name>
</gene>
<sequence>MEDALEYWLVEYAEEHRKNYEKHRAQFKRHIYPYIGSLPVEMVSTAMWCSCFDRIRKGQGKRKPAPVAAGLVFQGCKQSLVFCRKRGFVESHALDDLIISDVGKKQAKKDRVLTEDELFSLIEHTKSDKFPDYYRNLILLLVIFGARTQEVRMSTWDEWDFDNLVWTVPKANSKTAEKIMRPIPQALLPWLLELKFSTQRTGYVLGGLKRSEPVSQFGRKQWKQLGHKEPWTLHDLRRTMATKLNDLGVHPHIADHLLGHTISGVSGIYNRSQYFPEKIEALDKWLSYLNMVDRLKRDVKVNE</sequence>
<evidence type="ECO:0000313" key="6">
    <source>
        <dbReference type="EMBL" id="GGB21926.1"/>
    </source>
</evidence>
<evidence type="ECO:0000259" key="5">
    <source>
        <dbReference type="PROSITE" id="PS51898"/>
    </source>
</evidence>
<dbReference type="Gene3D" id="1.10.443.10">
    <property type="entry name" value="Intergrase catalytic core"/>
    <property type="match status" value="1"/>
</dbReference>
<dbReference type="RefSeq" id="WP_055733961.1">
    <property type="nucleotide sequence ID" value="NZ_BMDY01000049.1"/>
</dbReference>
<evidence type="ECO:0000256" key="2">
    <source>
        <dbReference type="ARBA" id="ARBA00022908"/>
    </source>
</evidence>
<dbReference type="PANTHER" id="PTHR30629:SF2">
    <property type="entry name" value="PROPHAGE INTEGRASE INTS-RELATED"/>
    <property type="match status" value="1"/>
</dbReference>
<dbReference type="InterPro" id="IPR010998">
    <property type="entry name" value="Integrase_recombinase_N"/>
</dbReference>
<evidence type="ECO:0000313" key="7">
    <source>
        <dbReference type="Proteomes" id="UP000651977"/>
    </source>
</evidence>
<keyword evidence="4" id="KW-0233">DNA recombination</keyword>
<dbReference type="InterPro" id="IPR050808">
    <property type="entry name" value="Phage_Integrase"/>
</dbReference>
<proteinExistence type="inferred from homology"/>
<name>A0ABQ1I7W0_9ALTE</name>
<protein>
    <submittedName>
        <fullName evidence="6">Integrase</fullName>
    </submittedName>
</protein>
<dbReference type="SUPFAM" id="SSF56349">
    <property type="entry name" value="DNA breaking-rejoining enzymes"/>
    <property type="match status" value="1"/>
</dbReference>
<accession>A0ABQ1I7W0</accession>
<dbReference type="Gene3D" id="1.10.150.130">
    <property type="match status" value="1"/>
</dbReference>
<dbReference type="InterPro" id="IPR011010">
    <property type="entry name" value="DNA_brk_join_enz"/>
</dbReference>
<dbReference type="Proteomes" id="UP000651977">
    <property type="component" value="Unassembled WGS sequence"/>
</dbReference>